<name>A0A8U0A336_9EURY</name>
<feature type="region of interest" description="Disordered" evidence="1">
    <location>
        <begin position="57"/>
        <end position="78"/>
    </location>
</feature>
<evidence type="ECO:0000256" key="1">
    <source>
        <dbReference type="SAM" id="MobiDB-lite"/>
    </source>
</evidence>
<dbReference type="EMBL" id="CP096019">
    <property type="protein sequence ID" value="UPM43502.1"/>
    <property type="molecule type" value="Genomic_DNA"/>
</dbReference>
<evidence type="ECO:0000313" key="3">
    <source>
        <dbReference type="Proteomes" id="UP000831768"/>
    </source>
</evidence>
<accession>A0A8U0A336</accession>
<proteinExistence type="predicted"/>
<dbReference type="KEGG" id="haad:MW046_03415"/>
<gene>
    <name evidence="2" type="ORF">MW046_03415</name>
</gene>
<protein>
    <submittedName>
        <fullName evidence="2">Uncharacterized protein</fullName>
    </submittedName>
</protein>
<dbReference type="AlphaFoldDB" id="A0A8U0A336"/>
<dbReference type="Proteomes" id="UP000831768">
    <property type="component" value="Chromosome"/>
</dbReference>
<dbReference type="RefSeq" id="WP_247994169.1">
    <property type="nucleotide sequence ID" value="NZ_CP096019.1"/>
</dbReference>
<keyword evidence="3" id="KW-1185">Reference proteome</keyword>
<organism evidence="2 3">
    <name type="scientific">Halocatena salina</name>
    <dbReference type="NCBI Taxonomy" id="2934340"/>
    <lineage>
        <taxon>Archaea</taxon>
        <taxon>Methanobacteriati</taxon>
        <taxon>Methanobacteriota</taxon>
        <taxon>Stenosarchaea group</taxon>
        <taxon>Halobacteria</taxon>
        <taxon>Halobacteriales</taxon>
        <taxon>Natronomonadaceae</taxon>
        <taxon>Halocatena</taxon>
    </lineage>
</organism>
<dbReference type="GeneID" id="71927064"/>
<sequence>MTYPSYRRLYSYYLSSDTYDSYASGIPLRCDGRSVPTGDLTDPRFDAVVLILTHSPTHESDGYARPTCNRNPEARLRQ</sequence>
<evidence type="ECO:0000313" key="2">
    <source>
        <dbReference type="EMBL" id="UPM43502.1"/>
    </source>
</evidence>
<reference evidence="2" key="1">
    <citation type="submission" date="2022-04" db="EMBL/GenBank/DDBJ databases">
        <title>Halocatena sp. nov., isolated from a salt lake.</title>
        <authorList>
            <person name="Cui H.-L."/>
        </authorList>
    </citation>
    <scope>NUCLEOTIDE SEQUENCE</scope>
    <source>
        <strain evidence="2">AD-1</strain>
    </source>
</reference>